<protein>
    <recommendedName>
        <fullName evidence="2">SUZ RNA-binding domain-containing</fullName>
    </recommendedName>
</protein>
<feature type="compositionally biased region" description="Low complexity" evidence="3">
    <location>
        <begin position="260"/>
        <end position="291"/>
    </location>
</feature>
<dbReference type="Proteomes" id="UP000811619">
    <property type="component" value="Unassembled WGS sequence"/>
</dbReference>
<evidence type="ECO:0000259" key="5">
    <source>
        <dbReference type="PROSITE" id="PS51938"/>
    </source>
</evidence>
<feature type="compositionally biased region" description="Basic and acidic residues" evidence="3">
    <location>
        <begin position="128"/>
        <end position="162"/>
    </location>
</feature>
<feature type="region of interest" description="Disordered" evidence="3">
    <location>
        <begin position="1"/>
        <end position="44"/>
    </location>
</feature>
<dbReference type="PROSITE" id="PS51938">
    <property type="entry name" value="SUZ_C"/>
    <property type="match status" value="1"/>
</dbReference>
<comment type="caution">
    <text evidence="6">The sequence shown here is derived from an EMBL/GenBank/DDBJ whole genome shotgun (WGS) entry which is preliminary data.</text>
</comment>
<sequence>MNKSAVPDAWDDDWESQADRAVKEDDATEHGGEASSQPAPSLTKAERIMKHTEANKKIWESASKTAANAFRDAAPQTFHYLEASNSVPLTSPFKPQVKVLSRKPVIAKRGSASGGTAQLSAEYDDDAENKKERQLTAEEIRAKQKRDLEQRQRRYDEARAKIFGESNPSSRGSSPGTVTPPKSDGRQSGRGRGRGGGRGSNTNNHDARGPPDIRRAHNQPSTGRELYDPNFLPKPDLAAQQRRAGEGDGSMRWTPTGNDQYQHQSQYQPPSLSPQQHYYPQQQAIRSPRGPDGSGRGGFGFARRGNKDS</sequence>
<feature type="region of interest" description="Disordered" evidence="3">
    <location>
        <begin position="103"/>
        <end position="309"/>
    </location>
</feature>
<comment type="similarity">
    <text evidence="1">Belongs to the SZRD1 family.</text>
</comment>
<proteinExistence type="inferred from homology"/>
<name>A0A8K0JD54_9HYPO</name>
<dbReference type="PANTHER" id="PTHR31796:SF2">
    <property type="entry name" value="SUZ DOMAIN-CONTAINING PROTEIN 1"/>
    <property type="match status" value="1"/>
</dbReference>
<dbReference type="PROSITE" id="PS51673">
    <property type="entry name" value="SUZ"/>
    <property type="match status" value="1"/>
</dbReference>
<evidence type="ECO:0000256" key="3">
    <source>
        <dbReference type="SAM" id="MobiDB-lite"/>
    </source>
</evidence>
<evidence type="ECO:0000256" key="1">
    <source>
        <dbReference type="ARBA" id="ARBA00007124"/>
    </source>
</evidence>
<evidence type="ECO:0000256" key="2">
    <source>
        <dbReference type="ARBA" id="ARBA00044802"/>
    </source>
</evidence>
<dbReference type="EMBL" id="SRPY01000022">
    <property type="protein sequence ID" value="KAG5930177.1"/>
    <property type="molecule type" value="Genomic_DNA"/>
</dbReference>
<dbReference type="PANTHER" id="PTHR31796">
    <property type="entry name" value="SUZ DOMAIN-CONTAINING PROTEIN 1"/>
    <property type="match status" value="1"/>
</dbReference>
<keyword evidence="7" id="KW-1185">Reference proteome</keyword>
<reference evidence="6" key="1">
    <citation type="journal article" date="2020" name="bioRxiv">
        <title>Whole genome comparisons of ergot fungi reveals the divergence and evolution of species within the genus Claviceps are the result of varying mechanisms driving genome evolution and host range expansion.</title>
        <authorList>
            <person name="Wyka S.A."/>
            <person name="Mondo S.J."/>
            <person name="Liu M."/>
            <person name="Dettman J."/>
            <person name="Nalam V."/>
            <person name="Broders K.D."/>
        </authorList>
    </citation>
    <scope>NUCLEOTIDE SEQUENCE</scope>
    <source>
        <strain evidence="6">CCC 489</strain>
    </source>
</reference>
<evidence type="ECO:0000313" key="6">
    <source>
        <dbReference type="EMBL" id="KAG5930177.1"/>
    </source>
</evidence>
<feature type="compositionally biased region" description="Basic and acidic residues" evidence="3">
    <location>
        <begin position="17"/>
        <end position="32"/>
    </location>
</feature>
<dbReference type="InterPro" id="IPR024642">
    <property type="entry name" value="SUZ-C"/>
</dbReference>
<organism evidence="6 7">
    <name type="scientific">Claviceps africana</name>
    <dbReference type="NCBI Taxonomy" id="83212"/>
    <lineage>
        <taxon>Eukaryota</taxon>
        <taxon>Fungi</taxon>
        <taxon>Dikarya</taxon>
        <taxon>Ascomycota</taxon>
        <taxon>Pezizomycotina</taxon>
        <taxon>Sordariomycetes</taxon>
        <taxon>Hypocreomycetidae</taxon>
        <taxon>Hypocreales</taxon>
        <taxon>Clavicipitaceae</taxon>
        <taxon>Claviceps</taxon>
    </lineage>
</organism>
<evidence type="ECO:0000259" key="4">
    <source>
        <dbReference type="PROSITE" id="PS51673"/>
    </source>
</evidence>
<feature type="domain" description="SUZ" evidence="4">
    <location>
        <begin position="86"/>
        <end position="167"/>
    </location>
</feature>
<feature type="domain" description="SUZ-C" evidence="5">
    <location>
        <begin position="255"/>
        <end position="303"/>
    </location>
</feature>
<gene>
    <name evidence="6" type="ORF">E4U42_002729</name>
</gene>
<dbReference type="OrthoDB" id="5422283at2759"/>
<feature type="compositionally biased region" description="Basic and acidic residues" evidence="3">
    <location>
        <begin position="205"/>
        <end position="215"/>
    </location>
</feature>
<accession>A0A8K0JD54</accession>
<evidence type="ECO:0000313" key="7">
    <source>
        <dbReference type="Proteomes" id="UP000811619"/>
    </source>
</evidence>
<dbReference type="InterPro" id="IPR024771">
    <property type="entry name" value="SUZ"/>
</dbReference>
<dbReference type="Pfam" id="PF12752">
    <property type="entry name" value="SUZ"/>
    <property type="match status" value="1"/>
</dbReference>
<feature type="compositionally biased region" description="Polar residues" evidence="3">
    <location>
        <begin position="166"/>
        <end position="177"/>
    </location>
</feature>
<dbReference type="InterPro" id="IPR039228">
    <property type="entry name" value="SZRD1"/>
</dbReference>
<dbReference type="AlphaFoldDB" id="A0A8K0JD54"/>